<dbReference type="InterPro" id="IPR028029">
    <property type="entry name" value="CD24"/>
</dbReference>
<reference evidence="2" key="2">
    <citation type="submission" date="2025-08" db="UniProtKB">
        <authorList>
            <consortium name="Ensembl"/>
        </authorList>
    </citation>
    <scope>IDENTIFICATION</scope>
</reference>
<dbReference type="CTD" id="100133941"/>
<evidence type="ECO:0000313" key="3">
    <source>
        <dbReference type="Proteomes" id="UP000002277"/>
    </source>
</evidence>
<dbReference type="Proteomes" id="UP000002277">
    <property type="component" value="Chromosome 6"/>
</dbReference>
<evidence type="ECO:0000256" key="1">
    <source>
        <dbReference type="SAM" id="MobiDB-lite"/>
    </source>
</evidence>
<proteinExistence type="predicted"/>
<dbReference type="PANTHER" id="PTHR16676:SF0">
    <property type="entry name" value="SIGNAL TRANSDUCER CD24"/>
    <property type="match status" value="1"/>
</dbReference>
<name>A0A2I3SXK9_PANTR</name>
<dbReference type="InParanoid" id="A0A2I3SXK9"/>
<protein>
    <submittedName>
        <fullName evidence="2">CD24 molecule</fullName>
    </submittedName>
</protein>
<reference evidence="2 3" key="1">
    <citation type="journal article" date="2005" name="Nature">
        <title>Initial sequence of the chimpanzee genome and comparison with the human genome.</title>
        <authorList>
            <consortium name="Chimpanzee sequencing and analysis consortium"/>
        </authorList>
    </citation>
    <scope>NUCLEOTIDE SEQUENCE [LARGE SCALE GENOMIC DNA]</scope>
</reference>
<dbReference type="GeneID" id="104007026"/>
<organism evidence="2 3">
    <name type="scientific">Pan troglodytes</name>
    <name type="common">Chimpanzee</name>
    <dbReference type="NCBI Taxonomy" id="9598"/>
    <lineage>
        <taxon>Eukaryota</taxon>
        <taxon>Metazoa</taxon>
        <taxon>Chordata</taxon>
        <taxon>Craniata</taxon>
        <taxon>Vertebrata</taxon>
        <taxon>Euteleostomi</taxon>
        <taxon>Mammalia</taxon>
        <taxon>Eutheria</taxon>
        <taxon>Euarchontoglires</taxon>
        <taxon>Primates</taxon>
        <taxon>Haplorrhini</taxon>
        <taxon>Catarrhini</taxon>
        <taxon>Hominidae</taxon>
        <taxon>Pan</taxon>
    </lineage>
</organism>
<dbReference type="Pfam" id="PF14984">
    <property type="entry name" value="CD24"/>
    <property type="match status" value="1"/>
</dbReference>
<dbReference type="GO" id="GO:0007155">
    <property type="term" value="P:cell adhesion"/>
    <property type="evidence" value="ECO:0007669"/>
    <property type="project" value="InterPro"/>
</dbReference>
<reference evidence="2" key="3">
    <citation type="submission" date="2025-09" db="UniProtKB">
        <authorList>
            <consortium name="Ensembl"/>
        </authorList>
    </citation>
    <scope>IDENTIFICATION</scope>
</reference>
<gene>
    <name evidence="2" type="primary">CD24</name>
</gene>
<dbReference type="AlphaFoldDB" id="A0A2I3SXK9"/>
<dbReference type="KEGG" id="ptr:104007026"/>
<dbReference type="GeneTree" id="ENSGT00940000167536"/>
<evidence type="ECO:0000313" key="2">
    <source>
        <dbReference type="Ensembl" id="ENSPTRP00000081725.1"/>
    </source>
</evidence>
<dbReference type="PANTHER" id="PTHR16676">
    <property type="entry name" value="SIGNAL TRANSDUCER CD24"/>
    <property type="match status" value="1"/>
</dbReference>
<accession>A0A2I3SXK9</accession>
<dbReference type="Bgee" id="ENSPTRG00000042685">
    <property type="expression patterns" value="Expressed in cortex of kidney and 20 other cell types or tissues"/>
</dbReference>
<feature type="region of interest" description="Disordered" evidence="1">
    <location>
        <begin position="76"/>
        <end position="107"/>
    </location>
</feature>
<keyword evidence="3" id="KW-1185">Reference proteome</keyword>
<dbReference type="STRING" id="9598.ENSPTRP00000081725"/>
<dbReference type="RefSeq" id="XP_016811557.1">
    <property type="nucleotide sequence ID" value="XM_016956068.4"/>
</dbReference>
<dbReference type="EMBL" id="AACZ04069869">
    <property type="status" value="NOT_ANNOTATED_CDS"/>
    <property type="molecule type" value="Genomic_DNA"/>
</dbReference>
<sequence length="129" mass="13018">MVGRFCPESPPGFVQVAATSAVSLDPPSGEPRPGCGYLGPRSAASRVYGCTAPARETGGWAWETLAGVGAKKIYSSETTTGTSSNSSQSTSNSGFAPNPTNATTKAAGGALQSTASLFVVSLSLLHLYS</sequence>
<dbReference type="Ensembl" id="ENSPTRT00000102835.1">
    <property type="protein sequence ID" value="ENSPTRP00000081725.1"/>
    <property type="gene ID" value="ENSPTRG00000042685.1"/>
</dbReference>
<accession>A0A2J8PUS5</accession>